<dbReference type="InterPro" id="IPR011050">
    <property type="entry name" value="Pectin_lyase_fold/virulence"/>
</dbReference>
<dbReference type="Pfam" id="PF01095">
    <property type="entry name" value="Pectinesterase"/>
    <property type="match status" value="1"/>
</dbReference>
<dbReference type="SUPFAM" id="SSF51126">
    <property type="entry name" value="Pectin lyase-like"/>
    <property type="match status" value="1"/>
</dbReference>
<gene>
    <name evidence="7" type="ORF">QN277_005968</name>
</gene>
<evidence type="ECO:0000256" key="2">
    <source>
        <dbReference type="ARBA" id="ARBA00005184"/>
    </source>
</evidence>
<dbReference type="GO" id="GO:0042545">
    <property type="term" value="P:cell wall modification"/>
    <property type="evidence" value="ECO:0007669"/>
    <property type="project" value="InterPro"/>
</dbReference>
<evidence type="ECO:0000256" key="1">
    <source>
        <dbReference type="ARBA" id="ARBA00004191"/>
    </source>
</evidence>
<dbReference type="AlphaFoldDB" id="A0AAE1MET4"/>
<protein>
    <recommendedName>
        <fullName evidence="6">Pectinesterase catalytic domain-containing protein</fullName>
    </recommendedName>
</protein>
<dbReference type="Gene3D" id="2.160.20.10">
    <property type="entry name" value="Single-stranded right-handed beta-helix, Pectin lyase-like"/>
    <property type="match status" value="1"/>
</dbReference>
<accession>A0AAE1MET4</accession>
<reference evidence="7" key="1">
    <citation type="submission" date="2023-10" db="EMBL/GenBank/DDBJ databases">
        <title>Chromosome-level genome of the transformable northern wattle, Acacia crassicarpa.</title>
        <authorList>
            <person name="Massaro I."/>
            <person name="Sinha N.R."/>
            <person name="Poethig S."/>
            <person name="Leichty A.R."/>
        </authorList>
    </citation>
    <scope>NUCLEOTIDE SEQUENCE</scope>
    <source>
        <strain evidence="7">Acra3RX</strain>
        <tissue evidence="7">Leaf</tissue>
    </source>
</reference>
<comment type="caution">
    <text evidence="7">The sequence shown here is derived from an EMBL/GenBank/DDBJ whole genome shotgun (WGS) entry which is preliminary data.</text>
</comment>
<evidence type="ECO:0000256" key="4">
    <source>
        <dbReference type="ARBA" id="ARBA00022801"/>
    </source>
</evidence>
<proteinExistence type="predicted"/>
<dbReference type="InterPro" id="IPR012334">
    <property type="entry name" value="Pectin_lyas_fold"/>
</dbReference>
<keyword evidence="5" id="KW-0063">Aspartyl esterase</keyword>
<keyword evidence="3" id="KW-0134">Cell wall</keyword>
<keyword evidence="8" id="KW-1185">Reference proteome</keyword>
<feature type="domain" description="Pectinesterase catalytic" evidence="6">
    <location>
        <begin position="33"/>
        <end position="160"/>
    </location>
</feature>
<evidence type="ECO:0000256" key="5">
    <source>
        <dbReference type="ARBA" id="ARBA00023085"/>
    </source>
</evidence>
<keyword evidence="3" id="KW-0964">Secreted</keyword>
<evidence type="ECO:0000313" key="8">
    <source>
        <dbReference type="Proteomes" id="UP001293593"/>
    </source>
</evidence>
<sequence>MSSRVEAIFDSARSHNKKLLQSVNRSVVVAGSVVVSQDGSENFTINVVPNNTASDANYFLIFITAGEYQEYVFILKYKQYLMLVGDGINHTIIIGDHNVVDGYTTFDSATFVVGAQGFVALNITFRNTTGATKNQAVAMRSGADKFVFYLCSFEGYQDTLECLGKE</sequence>
<evidence type="ECO:0000259" key="6">
    <source>
        <dbReference type="Pfam" id="PF01095"/>
    </source>
</evidence>
<dbReference type="Proteomes" id="UP001293593">
    <property type="component" value="Unassembled WGS sequence"/>
</dbReference>
<organism evidence="7 8">
    <name type="scientific">Acacia crassicarpa</name>
    <name type="common">northern wattle</name>
    <dbReference type="NCBI Taxonomy" id="499986"/>
    <lineage>
        <taxon>Eukaryota</taxon>
        <taxon>Viridiplantae</taxon>
        <taxon>Streptophyta</taxon>
        <taxon>Embryophyta</taxon>
        <taxon>Tracheophyta</taxon>
        <taxon>Spermatophyta</taxon>
        <taxon>Magnoliopsida</taxon>
        <taxon>eudicotyledons</taxon>
        <taxon>Gunneridae</taxon>
        <taxon>Pentapetalae</taxon>
        <taxon>rosids</taxon>
        <taxon>fabids</taxon>
        <taxon>Fabales</taxon>
        <taxon>Fabaceae</taxon>
        <taxon>Caesalpinioideae</taxon>
        <taxon>mimosoid clade</taxon>
        <taxon>Acacieae</taxon>
        <taxon>Acacia</taxon>
    </lineage>
</organism>
<keyword evidence="4" id="KW-0378">Hydrolase</keyword>
<evidence type="ECO:0000256" key="3">
    <source>
        <dbReference type="ARBA" id="ARBA00022512"/>
    </source>
</evidence>
<dbReference type="GO" id="GO:0030599">
    <property type="term" value="F:pectinesterase activity"/>
    <property type="evidence" value="ECO:0007669"/>
    <property type="project" value="InterPro"/>
</dbReference>
<dbReference type="EMBL" id="JAWXYG010000011">
    <property type="protein sequence ID" value="KAK4259658.1"/>
    <property type="molecule type" value="Genomic_DNA"/>
</dbReference>
<comment type="pathway">
    <text evidence="2">Glycan metabolism; pectin degradation; 2-dehydro-3-deoxy-D-gluconate from pectin: step 1/5.</text>
</comment>
<evidence type="ECO:0000313" key="7">
    <source>
        <dbReference type="EMBL" id="KAK4259658.1"/>
    </source>
</evidence>
<comment type="subcellular location">
    <subcellularLocation>
        <location evidence="1">Secreted</location>
        <location evidence="1">Cell wall</location>
    </subcellularLocation>
</comment>
<dbReference type="PANTHER" id="PTHR31707">
    <property type="entry name" value="PECTINESTERASE"/>
    <property type="match status" value="1"/>
</dbReference>
<dbReference type="InterPro" id="IPR000070">
    <property type="entry name" value="Pectinesterase_cat"/>
</dbReference>
<name>A0AAE1MET4_9FABA</name>